<dbReference type="OrthoDB" id="2248033at2"/>
<feature type="transmembrane region" description="Helical" evidence="1">
    <location>
        <begin position="187"/>
        <end position="208"/>
    </location>
</feature>
<evidence type="ECO:0000313" key="2">
    <source>
        <dbReference type="EMBL" id="VDG27476.1"/>
    </source>
</evidence>
<keyword evidence="1" id="KW-1133">Transmembrane helix</keyword>
<dbReference type="RefSeq" id="WP_130845499.1">
    <property type="nucleotide sequence ID" value="NZ_BJDY01000006.1"/>
</dbReference>
<evidence type="ECO:0000256" key="1">
    <source>
        <dbReference type="SAM" id="Phobius"/>
    </source>
</evidence>
<organism evidence="2 3">
    <name type="scientific">Lactiplantibacillus mudanjiangensis</name>
    <dbReference type="NCBI Taxonomy" id="1296538"/>
    <lineage>
        <taxon>Bacteria</taxon>
        <taxon>Bacillati</taxon>
        <taxon>Bacillota</taxon>
        <taxon>Bacilli</taxon>
        <taxon>Lactobacillales</taxon>
        <taxon>Lactobacillaceae</taxon>
        <taxon>Lactiplantibacillus</taxon>
    </lineage>
</organism>
<dbReference type="AlphaFoldDB" id="A0A660DWI8"/>
<proteinExistence type="predicted"/>
<name>A0A660DWI8_9LACO</name>
<reference evidence="2 3" key="1">
    <citation type="submission" date="2018-11" db="EMBL/GenBank/DDBJ databases">
        <authorList>
            <person name="Wuyts S."/>
        </authorList>
    </citation>
    <scope>NUCLEOTIDE SEQUENCE [LARGE SCALE GENOMIC DNA]</scope>
    <source>
        <strain evidence="2">Lactobacillus mudanjiangensis AMBF249</strain>
    </source>
</reference>
<protein>
    <submittedName>
        <fullName evidence="2">ABC transporter permease [Lactobacillus sp.]</fullName>
    </submittedName>
</protein>
<feature type="transmembrane region" description="Helical" evidence="1">
    <location>
        <begin position="45"/>
        <end position="69"/>
    </location>
</feature>
<keyword evidence="1" id="KW-0472">Membrane</keyword>
<feature type="transmembrane region" description="Helical" evidence="1">
    <location>
        <begin position="90"/>
        <end position="121"/>
    </location>
</feature>
<keyword evidence="1" id="KW-0812">Transmembrane</keyword>
<evidence type="ECO:0000313" key="3">
    <source>
        <dbReference type="Proteomes" id="UP000289996"/>
    </source>
</evidence>
<accession>A0A660DWI8</accession>
<feature type="transmembrane region" description="Helical" evidence="1">
    <location>
        <begin position="228"/>
        <end position="250"/>
    </location>
</feature>
<gene>
    <name evidence="2" type="ORF">MUDAN_MDHGFNIF_02339</name>
</gene>
<dbReference type="Proteomes" id="UP000289996">
    <property type="component" value="Unassembled WGS sequence"/>
</dbReference>
<dbReference type="EMBL" id="UYIG01000024">
    <property type="protein sequence ID" value="VDG27476.1"/>
    <property type="molecule type" value="Genomic_DNA"/>
</dbReference>
<keyword evidence="3" id="KW-1185">Reference proteome</keyword>
<feature type="transmembrane region" description="Helical" evidence="1">
    <location>
        <begin position="21"/>
        <end position="39"/>
    </location>
</feature>
<sequence>MTSFGAVFKAVNRLKFRQMNLLIVLELLAIVVTTIWTAIRGEYSNMTVFTTAMGWSTVPAFVGVILIAIRHEKVYTADSYRLIPVEETKFYTINLLSSLANIVYLAVVQLGIYIISMLFGWQELASMAKDMTTPTHIESGWLLMGLSIIVLVLVLNMVFWSTISFVHLVTSSASTFLPKFRQGVLNIIVYAIVVFLTLRVSGLIGNGVSWISQTMFNNGGSFDWVGQLWITIFVMIVVILIEGAINVLCLKRWVETDAN</sequence>
<feature type="transmembrane region" description="Helical" evidence="1">
    <location>
        <begin position="141"/>
        <end position="166"/>
    </location>
</feature>